<dbReference type="PANTHER" id="PTHR45738">
    <property type="entry name" value="POLYPHOSPHOINOSITIDE PHOSPHATASE"/>
    <property type="match status" value="1"/>
</dbReference>
<dbReference type="Pfam" id="PF02383">
    <property type="entry name" value="Syja_N"/>
    <property type="match status" value="1"/>
</dbReference>
<dbReference type="GO" id="GO:0043813">
    <property type="term" value="F:phosphatidylinositol-3,5-bisphosphate 5-phosphatase activity"/>
    <property type="evidence" value="ECO:0007669"/>
    <property type="project" value="InterPro"/>
</dbReference>
<gene>
    <name evidence="12" type="ORF">FOL47_006760</name>
</gene>
<keyword evidence="7" id="KW-0472">Membrane</keyword>
<comment type="similarity">
    <text evidence="3">Belongs to the mitochondrion-specific ribosomal protein mS23 family.</text>
</comment>
<dbReference type="InterPro" id="IPR002013">
    <property type="entry name" value="SAC_dom"/>
</dbReference>
<dbReference type="Proteomes" id="UP000591131">
    <property type="component" value="Unassembled WGS sequence"/>
</dbReference>
<keyword evidence="13" id="KW-1185">Reference proteome</keyword>
<feature type="region of interest" description="Disordered" evidence="10">
    <location>
        <begin position="611"/>
        <end position="632"/>
    </location>
</feature>
<feature type="domain" description="SAC" evidence="11">
    <location>
        <begin position="413"/>
        <end position="798"/>
    </location>
</feature>
<dbReference type="EMBL" id="JAAPAO010000384">
    <property type="protein sequence ID" value="KAF4661271.1"/>
    <property type="molecule type" value="Genomic_DNA"/>
</dbReference>
<evidence type="ECO:0000256" key="7">
    <source>
        <dbReference type="ARBA" id="ARBA00023136"/>
    </source>
</evidence>
<dbReference type="PROSITE" id="PS50275">
    <property type="entry name" value="SAC"/>
    <property type="match status" value="1"/>
</dbReference>
<dbReference type="InterPro" id="IPR043573">
    <property type="entry name" value="Fig4-like"/>
</dbReference>
<evidence type="ECO:0000313" key="13">
    <source>
        <dbReference type="Proteomes" id="UP000591131"/>
    </source>
</evidence>
<evidence type="ECO:0000256" key="5">
    <source>
        <dbReference type="ARBA" id="ARBA00022980"/>
    </source>
</evidence>
<keyword evidence="8" id="KW-0687">Ribonucleoprotein</keyword>
<keyword evidence="6" id="KW-0496">Mitochondrion</keyword>
<evidence type="ECO:0000256" key="6">
    <source>
        <dbReference type="ARBA" id="ARBA00023128"/>
    </source>
</evidence>
<dbReference type="GO" id="GO:0046856">
    <property type="term" value="P:phosphatidylinositol dephosphorylation"/>
    <property type="evidence" value="ECO:0007669"/>
    <property type="project" value="InterPro"/>
</dbReference>
<dbReference type="InterPro" id="IPR059242">
    <property type="entry name" value="mS23_dom"/>
</dbReference>
<dbReference type="CDD" id="cd23701">
    <property type="entry name" value="At1g26750"/>
    <property type="match status" value="1"/>
</dbReference>
<evidence type="ECO:0000256" key="2">
    <source>
        <dbReference type="ARBA" id="ARBA00004308"/>
    </source>
</evidence>
<name>A0A7J6LQW7_PERCH</name>
<comment type="subcellular location">
    <subcellularLocation>
        <location evidence="2">Endomembrane system</location>
    </subcellularLocation>
    <subcellularLocation>
        <location evidence="1">Mitochondrion</location>
    </subcellularLocation>
</comment>
<accession>A0A7J6LQW7</accession>
<evidence type="ECO:0000256" key="10">
    <source>
        <dbReference type="SAM" id="MobiDB-lite"/>
    </source>
</evidence>
<protein>
    <recommendedName>
        <fullName evidence="9">Small ribosomal subunit protein mS23</fullName>
    </recommendedName>
</protein>
<evidence type="ECO:0000256" key="4">
    <source>
        <dbReference type="ARBA" id="ARBA00022801"/>
    </source>
</evidence>
<evidence type="ECO:0000256" key="1">
    <source>
        <dbReference type="ARBA" id="ARBA00004173"/>
    </source>
</evidence>
<comment type="caution">
    <text evidence="12">The sequence shown here is derived from an EMBL/GenBank/DDBJ whole genome shotgun (WGS) entry which is preliminary data.</text>
</comment>
<keyword evidence="5" id="KW-0689">Ribosomal protein</keyword>
<dbReference type="AlphaFoldDB" id="A0A7J6LQW7"/>
<keyword evidence="4" id="KW-0378">Hydrolase</keyword>
<dbReference type="GO" id="GO:0012505">
    <property type="term" value="C:endomembrane system"/>
    <property type="evidence" value="ECO:0007669"/>
    <property type="project" value="UniProtKB-SubCell"/>
</dbReference>
<evidence type="ECO:0000313" key="12">
    <source>
        <dbReference type="EMBL" id="KAF4661271.1"/>
    </source>
</evidence>
<reference evidence="12 13" key="1">
    <citation type="submission" date="2020-04" db="EMBL/GenBank/DDBJ databases">
        <title>Perkinsus chesapeaki whole genome sequence.</title>
        <authorList>
            <person name="Bogema D.R."/>
        </authorList>
    </citation>
    <scope>NUCLEOTIDE SEQUENCE [LARGE SCALE GENOMIC DNA]</scope>
    <source>
        <strain evidence="12">ATCC PRA-425</strain>
    </source>
</reference>
<dbReference type="PANTHER" id="PTHR45738:SF5">
    <property type="entry name" value="POLYPHOSPHOINOSITIDE PHOSPHATASE"/>
    <property type="match status" value="1"/>
</dbReference>
<dbReference type="OrthoDB" id="405996at2759"/>
<organism evidence="12 13">
    <name type="scientific">Perkinsus chesapeaki</name>
    <name type="common">Clam parasite</name>
    <name type="synonym">Perkinsus andrewsi</name>
    <dbReference type="NCBI Taxonomy" id="330153"/>
    <lineage>
        <taxon>Eukaryota</taxon>
        <taxon>Sar</taxon>
        <taxon>Alveolata</taxon>
        <taxon>Perkinsozoa</taxon>
        <taxon>Perkinsea</taxon>
        <taxon>Perkinsida</taxon>
        <taxon>Perkinsidae</taxon>
        <taxon>Perkinsus</taxon>
    </lineage>
</organism>
<evidence type="ECO:0000256" key="9">
    <source>
        <dbReference type="ARBA" id="ARBA00035137"/>
    </source>
</evidence>
<feature type="compositionally biased region" description="Polar residues" evidence="10">
    <location>
        <begin position="618"/>
        <end position="632"/>
    </location>
</feature>
<evidence type="ECO:0000256" key="3">
    <source>
        <dbReference type="ARBA" id="ARBA00009864"/>
    </source>
</evidence>
<sequence>MTYGHIHPYGTNFYRGYKLDIVGRIRRLSEAGMLTRRPAWMQSAERVPPMENLNINFQTRRVKNPYPKLVKFLLRKYPDLRFQDCFVEGNQWSRGNDTYRDDHPVMQFVARQLQLMNSGMDRIKAFKQAEDEFRERRRKLEEQQKIEMAMTWNSAVQPAFGSNRRPNPLYPNGLGYARQREAELRELHLRRILSRVRSFRFGKLRQKYEEEGRSDEIPALMRTARRLEVENERASLIGKLPTSKYRTLDDNLNYSRRMQRRQAAAALEASEMFDPINEEEEESGDEFGELEDSEEFFEEEDDEALLGEDAVEGATRMAEAISYQDSKYSSTPMKKPKVAASLKELLDDDESIPSLSTLRDLYGVGKSNPFVGNPFEGNKPDSDKTEQWEVEDFEREMSDQVLMKDEKRFLDLLQGMEASRGFYFCHTYDISKSVQSNLEDSGEESLVSRFVWNFTHSEGFRNHIDERVRQWYVPMIYGYFVAREVSALSRVLSIILIARRSRLYAGTRYRKRGINAAGDAANEVETEQILIDLSTGKIGRKVVSSFVQVRGSAPVFWVQDQSQLSLVKPRPPILFLRTDRNSAASKRHFSGLLRRYGAPVLVVNLMRHSEGHHREEMSASQEEPGSGRPNSITSVENEQEYLLGSHFQKMIVALNSELPTAVKIRYVVFDLKAYSKHLVAQNRLKRSKSPLSPAGEVVDHLGMLAEWLGLSTGWLHIDVQGEVRRFQSGVTRSSCVDCLDRTNVFQYHIGQAVLSLQLRELGLLGAMEAGGPQPLMVMRELAQIYEEMGDQLALQYAGSEAHKKYANIMGIGGAQPPGTGSLNPKSFQAATPRLKGNGTDWPTPSTPSKELLISLHRHYANNVSDQEKQHAVNLFLGLYAPLASMPRPWMNDCDIDAFVHHQPLGDDPMDSQVDWWAHPLVEFKNACVKTFADTEAPVWFGTFPDGGEVPEEESWGVEEPRFEEVYSQEGLTRFDGLQPSLRSCGFIDIVPRGPAEGFRSEKVTRHEKEIFDPTGLHSIKLSPLQMGVSVRGEECQEELLQRAVKLEGTNGSAREVEERLLGRGDRRERMASTRPQDTLRYREHCDMGRLSRMVDEALLARPEAKRALAEHWCMLDEMGKGMVCRPKGGRAAEVRIDARAFLQDIIERGVKNKINDFDK</sequence>
<proteinExistence type="inferred from homology"/>
<evidence type="ECO:0000256" key="8">
    <source>
        <dbReference type="ARBA" id="ARBA00023274"/>
    </source>
</evidence>
<evidence type="ECO:0000259" key="11">
    <source>
        <dbReference type="PROSITE" id="PS50275"/>
    </source>
</evidence>